<organism evidence="4 5">
    <name type="scientific">Glycocaulis albus</name>
    <dbReference type="NCBI Taxonomy" id="1382801"/>
    <lineage>
        <taxon>Bacteria</taxon>
        <taxon>Pseudomonadati</taxon>
        <taxon>Pseudomonadota</taxon>
        <taxon>Alphaproteobacteria</taxon>
        <taxon>Maricaulales</taxon>
        <taxon>Maricaulaceae</taxon>
        <taxon>Glycocaulis</taxon>
    </lineage>
</organism>
<dbReference type="InterPro" id="IPR050832">
    <property type="entry name" value="Bact_Acetyltransf"/>
</dbReference>
<reference evidence="5" key="1">
    <citation type="journal article" date="2019" name="Int. J. Syst. Evol. Microbiol.">
        <title>The Global Catalogue of Microorganisms (GCM) 10K type strain sequencing project: providing services to taxonomists for standard genome sequencing and annotation.</title>
        <authorList>
            <consortium name="The Broad Institute Genomics Platform"/>
            <consortium name="The Broad Institute Genome Sequencing Center for Infectious Disease"/>
            <person name="Wu L."/>
            <person name="Ma J."/>
        </authorList>
    </citation>
    <scope>NUCLEOTIDE SEQUENCE [LARGE SCALE GENOMIC DNA]</scope>
    <source>
        <strain evidence="5">CGMCC 1.12766</strain>
    </source>
</reference>
<dbReference type="InterPro" id="IPR016181">
    <property type="entry name" value="Acyl_CoA_acyltransferase"/>
</dbReference>
<evidence type="ECO:0000313" key="4">
    <source>
        <dbReference type="EMBL" id="GGG95602.1"/>
    </source>
</evidence>
<keyword evidence="5" id="KW-1185">Reference proteome</keyword>
<sequence length="147" mass="15286">MSAQIVAAGPESAGLLAALHAKAFDGGEIWDADAFETLLAGPGVDAIIAVRGEAPLGFILMRTIADEAEMLTLAVLPSARRSGIGRALVEAGLQASQERGAARAFLEVAVNNQAAIALYRASGWGKAGHRARYYRDGSDALVLSRLL</sequence>
<dbReference type="SUPFAM" id="SSF55729">
    <property type="entry name" value="Acyl-CoA N-acyltransferases (Nat)"/>
    <property type="match status" value="1"/>
</dbReference>
<protein>
    <submittedName>
        <fullName evidence="4">Alanine acetyltransferase</fullName>
    </submittedName>
</protein>
<dbReference type="Proteomes" id="UP000648722">
    <property type="component" value="Unassembled WGS sequence"/>
</dbReference>
<dbReference type="Gene3D" id="3.40.630.30">
    <property type="match status" value="1"/>
</dbReference>
<name>A0ABQ1XJT0_9PROT</name>
<dbReference type="EMBL" id="BMFS01000003">
    <property type="protein sequence ID" value="GGG95602.1"/>
    <property type="molecule type" value="Genomic_DNA"/>
</dbReference>
<dbReference type="PANTHER" id="PTHR43877">
    <property type="entry name" value="AMINOALKYLPHOSPHONATE N-ACETYLTRANSFERASE-RELATED-RELATED"/>
    <property type="match status" value="1"/>
</dbReference>
<accession>A0ABQ1XJT0</accession>
<dbReference type="CDD" id="cd04301">
    <property type="entry name" value="NAT_SF"/>
    <property type="match status" value="1"/>
</dbReference>
<keyword evidence="1" id="KW-0808">Transferase</keyword>
<evidence type="ECO:0000313" key="5">
    <source>
        <dbReference type="Proteomes" id="UP000648722"/>
    </source>
</evidence>
<dbReference type="Pfam" id="PF00583">
    <property type="entry name" value="Acetyltransf_1"/>
    <property type="match status" value="1"/>
</dbReference>
<evidence type="ECO:0000256" key="2">
    <source>
        <dbReference type="ARBA" id="ARBA00023315"/>
    </source>
</evidence>
<dbReference type="InterPro" id="IPR000182">
    <property type="entry name" value="GNAT_dom"/>
</dbReference>
<dbReference type="RefSeq" id="WP_233351744.1">
    <property type="nucleotide sequence ID" value="NZ_BMFS01000003.1"/>
</dbReference>
<proteinExistence type="predicted"/>
<gene>
    <name evidence="4" type="ORF">GCM10007420_08970</name>
</gene>
<feature type="domain" description="N-acetyltransferase" evidence="3">
    <location>
        <begin position="3"/>
        <end position="147"/>
    </location>
</feature>
<dbReference type="PROSITE" id="PS51186">
    <property type="entry name" value="GNAT"/>
    <property type="match status" value="1"/>
</dbReference>
<evidence type="ECO:0000256" key="1">
    <source>
        <dbReference type="ARBA" id="ARBA00022679"/>
    </source>
</evidence>
<keyword evidence="2" id="KW-0012">Acyltransferase</keyword>
<comment type="caution">
    <text evidence="4">The sequence shown here is derived from an EMBL/GenBank/DDBJ whole genome shotgun (WGS) entry which is preliminary data.</text>
</comment>
<evidence type="ECO:0000259" key="3">
    <source>
        <dbReference type="PROSITE" id="PS51186"/>
    </source>
</evidence>